<keyword evidence="3 8" id="KW-0378">Hydrolase</keyword>
<dbReference type="Proteomes" id="UP000188181">
    <property type="component" value="Chromosome"/>
</dbReference>
<feature type="domain" description="Glycosyl hydrolases family 38 C-terminal" evidence="7">
    <location>
        <begin position="869"/>
        <end position="939"/>
    </location>
</feature>
<dbReference type="Gene3D" id="1.20.1270.50">
    <property type="entry name" value="Glycoside hydrolase family 38, central domain"/>
    <property type="match status" value="1"/>
</dbReference>
<gene>
    <name evidence="8" type="primary">mngB_8</name>
    <name evidence="8" type="ORF">SMSP2_02116</name>
</gene>
<sequence>MTKKQIKKTAHIVSHTHWDREWRYPIWQTRAMLLEFMDELVELLEKGDYPGFLLDGQVIPAIDYLDMRPEKTETLKSLVKAGKLEIGPWYILPDEFPLDGESLVRNLLVGTRKAKQLGGGIRIGYTPFGWGQTAQLPQIYAGFGIDVALIGKKVSKDRAPNSEFAWIAPDGSRLLSSRFGDIGRQNFYFMIHLHSLFGRSNFSNEEWKYDITTDGVAYHRADRDFMEQDHFRLDAPVDWHPEIITQQLIDDTWKTTDQSVLESDRLMMNGCDYTAAQPLFPEMLERIRKVDTDPQRQWIHTTMAEFVKLIREKIDISKLKEVHGELRDGPIQDVTGNALATRANIKQKNKKAEQMLFRLAEPLSFMSFVAGRPCHECMLERSLDYLLKSQPHDSINGVTQDKTAEDTLYRLDQSIELSNTVAEQAMGNIVKDIDLSGYDKDSVMLVVFNSLPDSRRDVVEAWVNLPAKPDKDVFCDMEGVIVYDADNNPVPMQWNGWEDEKYCVAELHTRAFPYYCDRHRIYFDTGEIPAGGYKVFRVCHRDQADAADLGKSDWSDSQCQTGTLLTGPDSMENEYLRIEMNPNGTFDMTCKQTGEVYKKLNYFEDRGEQGNYWVNERPMHDQVHTSLGSNARIWSQDSGPVQATLVSEVAMSLPAKGIPQQKRRGDELKDLLIRSYITLKKGQKHVDVTVELDNCHQDHYLRAMFPTGLTGAEYADAGGHFIVDRRPVKPLGPSQSVSWRDMATQPHNRFVDISDGKSGFALINQGLSEYELTNTKDRVLALSLFRSVKNWICTERAGSDFPSQKGGQLPGSHKYKYAIMPHKGTWRDAGVLKLSETFNNPVIPIQTNASAGSLDSKEKSFFSINNPNLGFSAFKRAEDSNSYILRVYNPADALEQAVLNVPDGISGAWLVNLDEQRLEEIPVKEGKMVAFNAPAYKIVSIEIAV</sequence>
<dbReference type="GO" id="GO:0102546">
    <property type="term" value="F:mannosylglycerate hydrolase activity"/>
    <property type="evidence" value="ECO:0007669"/>
    <property type="project" value="UniProtKB-EC"/>
</dbReference>
<feature type="domain" description="Glycosyl hydrolase family 38 C-terminal" evidence="6">
    <location>
        <begin position="571"/>
        <end position="788"/>
    </location>
</feature>
<dbReference type="Pfam" id="PF17677">
    <property type="entry name" value="Glyco_hydro38C2"/>
    <property type="match status" value="1"/>
</dbReference>
<dbReference type="EC" id="3.2.1.170" evidence="8"/>
<dbReference type="InterPro" id="IPR000602">
    <property type="entry name" value="Glyco_hydro_38_N"/>
</dbReference>
<dbReference type="PANTHER" id="PTHR46017:SF2">
    <property type="entry name" value="MANNOSYLGLYCERATE HYDROLASE"/>
    <property type="match status" value="1"/>
</dbReference>
<dbReference type="Pfam" id="PF07748">
    <property type="entry name" value="Glyco_hydro_38C"/>
    <property type="match status" value="1"/>
</dbReference>
<dbReference type="GO" id="GO:0009313">
    <property type="term" value="P:oligosaccharide catabolic process"/>
    <property type="evidence" value="ECO:0007669"/>
    <property type="project" value="TreeGrafter"/>
</dbReference>
<accession>A0A1Q2MGS7</accession>
<dbReference type="RefSeq" id="WP_146683884.1">
    <property type="nucleotide sequence ID" value="NZ_CP019646.1"/>
</dbReference>
<dbReference type="InterPro" id="IPR041147">
    <property type="entry name" value="GH38_C"/>
</dbReference>
<evidence type="ECO:0000256" key="1">
    <source>
        <dbReference type="ARBA" id="ARBA00009792"/>
    </source>
</evidence>
<dbReference type="SUPFAM" id="SSF74650">
    <property type="entry name" value="Galactose mutarotase-like"/>
    <property type="match status" value="1"/>
</dbReference>
<keyword evidence="2" id="KW-0479">Metal-binding</keyword>
<dbReference type="SUPFAM" id="SSF88688">
    <property type="entry name" value="Families 57/38 glycoside transferase middle domain"/>
    <property type="match status" value="1"/>
</dbReference>
<dbReference type="SUPFAM" id="SSF88713">
    <property type="entry name" value="Glycoside hydrolase/deacetylase"/>
    <property type="match status" value="1"/>
</dbReference>
<dbReference type="Gene3D" id="2.60.40.2220">
    <property type="match status" value="1"/>
</dbReference>
<dbReference type="PANTHER" id="PTHR46017">
    <property type="entry name" value="ALPHA-MANNOSIDASE 2C1"/>
    <property type="match status" value="1"/>
</dbReference>
<dbReference type="InterPro" id="IPR011330">
    <property type="entry name" value="Glyco_hydro/deAcase_b/a-brl"/>
</dbReference>
<dbReference type="GO" id="GO:0006013">
    <property type="term" value="P:mannose metabolic process"/>
    <property type="evidence" value="ECO:0007669"/>
    <property type="project" value="InterPro"/>
</dbReference>
<dbReference type="Gene3D" id="2.70.98.30">
    <property type="entry name" value="Golgi alpha-mannosidase II, domain 4"/>
    <property type="match status" value="1"/>
</dbReference>
<dbReference type="STRING" id="1851148.SMSP2_02116"/>
<organism evidence="8 9">
    <name type="scientific">Limihaloglobus sulfuriphilus</name>
    <dbReference type="NCBI Taxonomy" id="1851148"/>
    <lineage>
        <taxon>Bacteria</taxon>
        <taxon>Pseudomonadati</taxon>
        <taxon>Planctomycetota</taxon>
        <taxon>Phycisphaerae</taxon>
        <taxon>Sedimentisphaerales</taxon>
        <taxon>Sedimentisphaeraceae</taxon>
        <taxon>Limihaloglobus</taxon>
    </lineage>
</organism>
<reference evidence="9" key="1">
    <citation type="submission" date="2017-02" db="EMBL/GenBank/DDBJ databases">
        <title>Comparative genomics and description of representatives of a novel lineage of planctomycetes thriving in anoxic sediments.</title>
        <authorList>
            <person name="Spring S."/>
            <person name="Bunk B."/>
            <person name="Sproer C."/>
        </authorList>
    </citation>
    <scope>NUCLEOTIDE SEQUENCE [LARGE SCALE GENOMIC DNA]</scope>
    <source>
        <strain evidence="9">SM-Chi-D1</strain>
    </source>
</reference>
<proteinExistence type="inferred from homology"/>
<evidence type="ECO:0000259" key="5">
    <source>
        <dbReference type="Pfam" id="PF01074"/>
    </source>
</evidence>
<dbReference type="OrthoDB" id="9772207at2"/>
<evidence type="ECO:0000256" key="2">
    <source>
        <dbReference type="ARBA" id="ARBA00022723"/>
    </source>
</evidence>
<evidence type="ECO:0000259" key="7">
    <source>
        <dbReference type="Pfam" id="PF17677"/>
    </source>
</evidence>
<dbReference type="InterPro" id="IPR037094">
    <property type="entry name" value="Glyco_hydro_38_cen_sf"/>
</dbReference>
<name>A0A1Q2MGS7_9BACT</name>
<keyword evidence="9" id="KW-1185">Reference proteome</keyword>
<keyword evidence="4 8" id="KW-0326">Glycosidase</keyword>
<dbReference type="KEGG" id="pbas:SMSP2_02116"/>
<dbReference type="InterPro" id="IPR011013">
    <property type="entry name" value="Gal_mutarotase_sf_dom"/>
</dbReference>
<dbReference type="GO" id="GO:0004559">
    <property type="term" value="F:alpha-mannosidase activity"/>
    <property type="evidence" value="ECO:0007669"/>
    <property type="project" value="InterPro"/>
</dbReference>
<evidence type="ECO:0000256" key="3">
    <source>
        <dbReference type="ARBA" id="ARBA00022801"/>
    </source>
</evidence>
<dbReference type="GO" id="GO:0046872">
    <property type="term" value="F:metal ion binding"/>
    <property type="evidence" value="ECO:0007669"/>
    <property type="project" value="UniProtKB-KW"/>
</dbReference>
<dbReference type="Gene3D" id="3.20.110.10">
    <property type="entry name" value="Glycoside hydrolase 38, N terminal domain"/>
    <property type="match status" value="1"/>
</dbReference>
<dbReference type="AlphaFoldDB" id="A0A1Q2MGS7"/>
<evidence type="ECO:0000259" key="6">
    <source>
        <dbReference type="Pfam" id="PF07748"/>
    </source>
</evidence>
<dbReference type="InterPro" id="IPR027291">
    <property type="entry name" value="Glyco_hydro_38_N_sf"/>
</dbReference>
<dbReference type="EMBL" id="CP019646">
    <property type="protein sequence ID" value="AQQ71738.1"/>
    <property type="molecule type" value="Genomic_DNA"/>
</dbReference>
<dbReference type="InterPro" id="IPR011682">
    <property type="entry name" value="Glyco_hydro_38_C"/>
</dbReference>
<comment type="similarity">
    <text evidence="1">Belongs to the glycosyl hydrolase 38 family.</text>
</comment>
<protein>
    <submittedName>
        <fullName evidence="8">Mannosylglycerate hydrolase</fullName>
        <ecNumber evidence="8">3.2.1.170</ecNumber>
    </submittedName>
</protein>
<dbReference type="Pfam" id="PF01074">
    <property type="entry name" value="Glyco_hydro_38N"/>
    <property type="match status" value="1"/>
</dbReference>
<feature type="domain" description="Glycoside hydrolase family 38 N-terminal" evidence="5">
    <location>
        <begin position="10"/>
        <end position="312"/>
    </location>
</feature>
<evidence type="ECO:0000256" key="4">
    <source>
        <dbReference type="ARBA" id="ARBA00023295"/>
    </source>
</evidence>
<dbReference type="GO" id="GO:0030246">
    <property type="term" value="F:carbohydrate binding"/>
    <property type="evidence" value="ECO:0007669"/>
    <property type="project" value="InterPro"/>
</dbReference>
<evidence type="ECO:0000313" key="8">
    <source>
        <dbReference type="EMBL" id="AQQ71738.1"/>
    </source>
</evidence>
<evidence type="ECO:0000313" key="9">
    <source>
        <dbReference type="Proteomes" id="UP000188181"/>
    </source>
</evidence>
<dbReference type="InterPro" id="IPR028995">
    <property type="entry name" value="Glyco_hydro_57/38_cen_sf"/>
</dbReference>